<gene>
    <name evidence="2" type="ORF">Prubr_20960</name>
</gene>
<proteinExistence type="predicted"/>
<dbReference type="RefSeq" id="WP_212824286.1">
    <property type="nucleotide sequence ID" value="NZ_AP023359.1"/>
</dbReference>
<name>A0A810N0F9_9ACTN</name>
<dbReference type="AlphaFoldDB" id="A0A810N0F9"/>
<protein>
    <submittedName>
        <fullName evidence="2">Uncharacterized protein</fullName>
    </submittedName>
</protein>
<feature type="compositionally biased region" description="Polar residues" evidence="1">
    <location>
        <begin position="1"/>
        <end position="51"/>
    </location>
</feature>
<evidence type="ECO:0000313" key="3">
    <source>
        <dbReference type="Proteomes" id="UP000680866"/>
    </source>
</evidence>
<dbReference type="KEGG" id="pry:Prubr_20960"/>
<dbReference type="EMBL" id="AP023359">
    <property type="protein sequence ID" value="BCJ65075.1"/>
    <property type="molecule type" value="Genomic_DNA"/>
</dbReference>
<feature type="region of interest" description="Disordered" evidence="1">
    <location>
        <begin position="1"/>
        <end position="68"/>
    </location>
</feature>
<reference evidence="2" key="1">
    <citation type="submission" date="2020-08" db="EMBL/GenBank/DDBJ databases">
        <title>Whole genome shotgun sequence of Polymorphospora rubra NBRC 101157.</title>
        <authorList>
            <person name="Komaki H."/>
            <person name="Tamura T."/>
        </authorList>
    </citation>
    <scope>NUCLEOTIDE SEQUENCE</scope>
    <source>
        <strain evidence="2">NBRC 101157</strain>
    </source>
</reference>
<organism evidence="2 3">
    <name type="scientific">Polymorphospora rubra</name>
    <dbReference type="NCBI Taxonomy" id="338584"/>
    <lineage>
        <taxon>Bacteria</taxon>
        <taxon>Bacillati</taxon>
        <taxon>Actinomycetota</taxon>
        <taxon>Actinomycetes</taxon>
        <taxon>Micromonosporales</taxon>
        <taxon>Micromonosporaceae</taxon>
        <taxon>Polymorphospora</taxon>
    </lineage>
</organism>
<sequence>MTRSARSTKANKSAKPTTKASNANVPTAQSRSRFGNILNLTDRATLNTRPAGTSKRGKGASTQPATVAVSATDAPTIPPCHQMSLRMQENRGQVPYWLGPNPPQWCIAHHVVTDEPGIRYHLSGCEDRMIALSLAEPVTFPGDELNGPYYEPFLWLMAEQEQHEIEPRIVVYRDVQPGAPTLNLTLREAALIGTRLDELCEAGSVPLPTEPAPAGAPAWQEYACPAWCAERHDAQCPVGGRDHSSDVYKNPILIDLLLEKPRGRRTPARFELAMYQHYRSSMARINFCKVIGEDSTAYSFELTVVEARQFADYVADLLTLVTGGAA</sequence>
<keyword evidence="3" id="KW-1185">Reference proteome</keyword>
<dbReference type="Proteomes" id="UP000680866">
    <property type="component" value="Chromosome"/>
</dbReference>
<evidence type="ECO:0000256" key="1">
    <source>
        <dbReference type="SAM" id="MobiDB-lite"/>
    </source>
</evidence>
<accession>A0A810N0F9</accession>
<evidence type="ECO:0000313" key="2">
    <source>
        <dbReference type="EMBL" id="BCJ65075.1"/>
    </source>
</evidence>